<evidence type="ECO:0000313" key="2">
    <source>
        <dbReference type="Proteomes" id="UP001197214"/>
    </source>
</evidence>
<proteinExistence type="predicted"/>
<sequence length="67" mass="6758">MRNERLQQVLLAGGMALAAGAIVAFGNPVTKVSNDADAQVAQFAQAARTIGSLVMGRPAGTAPVHLG</sequence>
<dbReference type="RefSeq" id="WP_219236536.1">
    <property type="nucleotide sequence ID" value="NZ_JAHWZX010000001.1"/>
</dbReference>
<evidence type="ECO:0000313" key="1">
    <source>
        <dbReference type="EMBL" id="MBW4329423.1"/>
    </source>
</evidence>
<name>A0ABS6XGS8_9SPHN</name>
<accession>A0ABS6XGS8</accession>
<gene>
    <name evidence="1" type="ORF">KY084_00835</name>
</gene>
<keyword evidence="2" id="KW-1185">Reference proteome</keyword>
<protein>
    <submittedName>
        <fullName evidence="1">Uncharacterized protein</fullName>
    </submittedName>
</protein>
<comment type="caution">
    <text evidence="1">The sequence shown here is derived from an EMBL/GenBank/DDBJ whole genome shotgun (WGS) entry which is preliminary data.</text>
</comment>
<organism evidence="1 2">
    <name type="scientific">Stakelama flava</name>
    <dbReference type="NCBI Taxonomy" id="2860338"/>
    <lineage>
        <taxon>Bacteria</taxon>
        <taxon>Pseudomonadati</taxon>
        <taxon>Pseudomonadota</taxon>
        <taxon>Alphaproteobacteria</taxon>
        <taxon>Sphingomonadales</taxon>
        <taxon>Sphingomonadaceae</taxon>
        <taxon>Stakelama</taxon>
    </lineage>
</organism>
<dbReference type="Proteomes" id="UP001197214">
    <property type="component" value="Unassembled WGS sequence"/>
</dbReference>
<dbReference type="EMBL" id="JAHWZX010000001">
    <property type="protein sequence ID" value="MBW4329423.1"/>
    <property type="molecule type" value="Genomic_DNA"/>
</dbReference>
<reference evidence="1 2" key="1">
    <citation type="submission" date="2021-07" db="EMBL/GenBank/DDBJ databases">
        <title>Stakelama flava sp. nov., a novel endophytic bacterium isolated from branch of Kandelia candel.</title>
        <authorList>
            <person name="Tuo L."/>
        </authorList>
    </citation>
    <scope>NUCLEOTIDE SEQUENCE [LARGE SCALE GENOMIC DNA]</scope>
    <source>
        <strain evidence="1 2">CBK3Z-3</strain>
    </source>
</reference>